<comment type="caution">
    <text evidence="1">The sequence shown here is derived from an EMBL/GenBank/DDBJ whole genome shotgun (WGS) entry which is preliminary data.</text>
</comment>
<proteinExistence type="predicted"/>
<gene>
    <name evidence="1" type="ORF">PLXY2_LOCUS15298</name>
</gene>
<accession>A0A8S4G983</accession>
<dbReference type="AlphaFoldDB" id="A0A8S4G983"/>
<sequence>MRVLIAAAFLAVAAAAPGAYLAAPYSHGLVAAPVAHLAPALPTISSGDLAAASIDAHVEASDHARAAHDAAREYHDQASELQGRAINAAEDHSWQAIDAVKTAEATLDGQAAGAAPILAKQLVGHSPLAYAAPAAYAHGPAYGHASAVVAQSLHQAHPAPLAYAAPAYAHAPLAYAAPHFAAPHYAAPHYGHY</sequence>
<organism evidence="1 2">
    <name type="scientific">Plutella xylostella</name>
    <name type="common">Diamondback moth</name>
    <name type="synonym">Plutella maculipennis</name>
    <dbReference type="NCBI Taxonomy" id="51655"/>
    <lineage>
        <taxon>Eukaryota</taxon>
        <taxon>Metazoa</taxon>
        <taxon>Ecdysozoa</taxon>
        <taxon>Arthropoda</taxon>
        <taxon>Hexapoda</taxon>
        <taxon>Insecta</taxon>
        <taxon>Pterygota</taxon>
        <taxon>Neoptera</taxon>
        <taxon>Endopterygota</taxon>
        <taxon>Lepidoptera</taxon>
        <taxon>Glossata</taxon>
        <taxon>Ditrysia</taxon>
        <taxon>Yponomeutoidea</taxon>
        <taxon>Plutellidae</taxon>
        <taxon>Plutella</taxon>
    </lineage>
</organism>
<dbReference type="OrthoDB" id="7492344at2759"/>
<protein>
    <submittedName>
        <fullName evidence="1">(diamondback moth) hypothetical protein</fullName>
    </submittedName>
</protein>
<dbReference type="EMBL" id="CAJHNJ030000177">
    <property type="protein sequence ID" value="CAG9137040.1"/>
    <property type="molecule type" value="Genomic_DNA"/>
</dbReference>
<dbReference type="Proteomes" id="UP000653454">
    <property type="component" value="Unassembled WGS sequence"/>
</dbReference>
<reference evidence="1" key="1">
    <citation type="submission" date="2020-11" db="EMBL/GenBank/DDBJ databases">
        <authorList>
            <person name="Whiteford S."/>
        </authorList>
    </citation>
    <scope>NUCLEOTIDE SEQUENCE</scope>
</reference>
<keyword evidence="2" id="KW-1185">Reference proteome</keyword>
<evidence type="ECO:0000313" key="2">
    <source>
        <dbReference type="Proteomes" id="UP000653454"/>
    </source>
</evidence>
<name>A0A8S4G983_PLUXY</name>
<evidence type="ECO:0000313" key="1">
    <source>
        <dbReference type="EMBL" id="CAG9137040.1"/>
    </source>
</evidence>